<proteinExistence type="predicted"/>
<dbReference type="Proteomes" id="UP001055072">
    <property type="component" value="Unassembled WGS sequence"/>
</dbReference>
<keyword evidence="2" id="KW-1185">Reference proteome</keyword>
<sequence>MSVDRPADHVADMNKTALSDRYLWYNTNILIWEGDPIHFSNLQNTLIENFCLDLRRLELFGRARSLQRGWVSALAEGEELSIGAAQGSDVAMEGDETPVRWEQEMWEAKMREFVVHTGGKCVVPMTSEINALRPKSLIRGGSTNRSHRGPNPCMSNQLSGVAVPTAVVMGPLRHTNNFHPLRRDTLNLLRMTYLVLTG</sequence>
<gene>
    <name evidence="1" type="ORF">BDY19DRAFT_1059227</name>
</gene>
<name>A0ACB8TVW1_9APHY</name>
<evidence type="ECO:0000313" key="2">
    <source>
        <dbReference type="Proteomes" id="UP001055072"/>
    </source>
</evidence>
<evidence type="ECO:0000313" key="1">
    <source>
        <dbReference type="EMBL" id="KAI0086123.1"/>
    </source>
</evidence>
<accession>A0ACB8TVW1</accession>
<comment type="caution">
    <text evidence="1">The sequence shown here is derived from an EMBL/GenBank/DDBJ whole genome shotgun (WGS) entry which is preliminary data.</text>
</comment>
<reference evidence="1" key="1">
    <citation type="journal article" date="2021" name="Environ. Microbiol.">
        <title>Gene family expansions and transcriptome signatures uncover fungal adaptations to wood decay.</title>
        <authorList>
            <person name="Hage H."/>
            <person name="Miyauchi S."/>
            <person name="Viragh M."/>
            <person name="Drula E."/>
            <person name="Min B."/>
            <person name="Chaduli D."/>
            <person name="Navarro D."/>
            <person name="Favel A."/>
            <person name="Norest M."/>
            <person name="Lesage-Meessen L."/>
            <person name="Balint B."/>
            <person name="Merenyi Z."/>
            <person name="de Eugenio L."/>
            <person name="Morin E."/>
            <person name="Martinez A.T."/>
            <person name="Baldrian P."/>
            <person name="Stursova M."/>
            <person name="Martinez M.J."/>
            <person name="Novotny C."/>
            <person name="Magnuson J.K."/>
            <person name="Spatafora J.W."/>
            <person name="Maurice S."/>
            <person name="Pangilinan J."/>
            <person name="Andreopoulos W."/>
            <person name="LaButti K."/>
            <person name="Hundley H."/>
            <person name="Na H."/>
            <person name="Kuo A."/>
            <person name="Barry K."/>
            <person name="Lipzen A."/>
            <person name="Henrissat B."/>
            <person name="Riley R."/>
            <person name="Ahrendt S."/>
            <person name="Nagy L.G."/>
            <person name="Grigoriev I.V."/>
            <person name="Martin F."/>
            <person name="Rosso M.N."/>
        </authorList>
    </citation>
    <scope>NUCLEOTIDE SEQUENCE</scope>
    <source>
        <strain evidence="1">CBS 384.51</strain>
    </source>
</reference>
<protein>
    <submittedName>
        <fullName evidence="1">Uncharacterized protein</fullName>
    </submittedName>
</protein>
<dbReference type="EMBL" id="MU274926">
    <property type="protein sequence ID" value="KAI0086123.1"/>
    <property type="molecule type" value="Genomic_DNA"/>
</dbReference>
<organism evidence="1 2">
    <name type="scientific">Irpex rosettiformis</name>
    <dbReference type="NCBI Taxonomy" id="378272"/>
    <lineage>
        <taxon>Eukaryota</taxon>
        <taxon>Fungi</taxon>
        <taxon>Dikarya</taxon>
        <taxon>Basidiomycota</taxon>
        <taxon>Agaricomycotina</taxon>
        <taxon>Agaricomycetes</taxon>
        <taxon>Polyporales</taxon>
        <taxon>Irpicaceae</taxon>
        <taxon>Irpex</taxon>
    </lineage>
</organism>
<feature type="non-terminal residue" evidence="1">
    <location>
        <position position="198"/>
    </location>
</feature>